<proteinExistence type="predicted"/>
<dbReference type="EMBL" id="OC930551">
    <property type="protein sequence ID" value="CAD7658744.1"/>
    <property type="molecule type" value="Genomic_DNA"/>
</dbReference>
<organism evidence="1">
    <name type="scientific">Oppiella nova</name>
    <dbReference type="NCBI Taxonomy" id="334625"/>
    <lineage>
        <taxon>Eukaryota</taxon>
        <taxon>Metazoa</taxon>
        <taxon>Ecdysozoa</taxon>
        <taxon>Arthropoda</taxon>
        <taxon>Chelicerata</taxon>
        <taxon>Arachnida</taxon>
        <taxon>Acari</taxon>
        <taxon>Acariformes</taxon>
        <taxon>Sarcoptiformes</taxon>
        <taxon>Oribatida</taxon>
        <taxon>Brachypylina</taxon>
        <taxon>Oppioidea</taxon>
        <taxon>Oppiidae</taxon>
        <taxon>Oppiella</taxon>
    </lineage>
</organism>
<keyword evidence="2" id="KW-1185">Reference proteome</keyword>
<name>A0A7R9MEV6_9ACAR</name>
<dbReference type="Proteomes" id="UP000728032">
    <property type="component" value="Unassembled WGS sequence"/>
</dbReference>
<protein>
    <submittedName>
        <fullName evidence="1">Uncharacterized protein</fullName>
    </submittedName>
</protein>
<dbReference type="AlphaFoldDB" id="A0A7R9MEV6"/>
<evidence type="ECO:0000313" key="2">
    <source>
        <dbReference type="Proteomes" id="UP000728032"/>
    </source>
</evidence>
<accession>A0A7R9MEV6</accession>
<dbReference type="EMBL" id="CAJPVJ010015726">
    <property type="protein sequence ID" value="CAG2175930.1"/>
    <property type="molecule type" value="Genomic_DNA"/>
</dbReference>
<sequence>MSVYSMEANTESENTYRCLTRVRCVSAGLASPIKWTAVHSRQYIAFPGSVPKILLSIPPLWPDSRRTSREYTTVITFTSLTNVVLFLRNVLTLPMRKKFANTMIRGIESERRYTQTKINAKSVSVMRAGIQAKPSIIRAVMPFNAISRSTDN</sequence>
<reference evidence="1" key="1">
    <citation type="submission" date="2020-11" db="EMBL/GenBank/DDBJ databases">
        <authorList>
            <person name="Tran Van P."/>
        </authorList>
    </citation>
    <scope>NUCLEOTIDE SEQUENCE</scope>
</reference>
<evidence type="ECO:0000313" key="1">
    <source>
        <dbReference type="EMBL" id="CAD7658744.1"/>
    </source>
</evidence>
<gene>
    <name evidence="1" type="ORF">ONB1V03_LOCUS15364</name>
</gene>